<dbReference type="EMBL" id="JAEFCI010004002">
    <property type="protein sequence ID" value="KAG5461210.1"/>
    <property type="molecule type" value="Genomic_DNA"/>
</dbReference>
<organism evidence="2 3">
    <name type="scientific">Olpidium bornovanus</name>
    <dbReference type="NCBI Taxonomy" id="278681"/>
    <lineage>
        <taxon>Eukaryota</taxon>
        <taxon>Fungi</taxon>
        <taxon>Fungi incertae sedis</taxon>
        <taxon>Olpidiomycota</taxon>
        <taxon>Olpidiomycotina</taxon>
        <taxon>Olpidiomycetes</taxon>
        <taxon>Olpidiales</taxon>
        <taxon>Olpidiaceae</taxon>
        <taxon>Olpidium</taxon>
    </lineage>
</organism>
<protein>
    <submittedName>
        <fullName evidence="2">Uncharacterized protein</fullName>
    </submittedName>
</protein>
<evidence type="ECO:0000313" key="2">
    <source>
        <dbReference type="EMBL" id="KAG5461210.1"/>
    </source>
</evidence>
<evidence type="ECO:0000313" key="3">
    <source>
        <dbReference type="Proteomes" id="UP000673691"/>
    </source>
</evidence>
<dbReference type="OrthoDB" id="10669926at2759"/>
<feature type="non-terminal residue" evidence="2">
    <location>
        <position position="439"/>
    </location>
</feature>
<accession>A0A8H8DK29</accession>
<name>A0A8H8DK29_9FUNG</name>
<dbReference type="Proteomes" id="UP000673691">
    <property type="component" value="Unassembled WGS sequence"/>
</dbReference>
<keyword evidence="3" id="KW-1185">Reference proteome</keyword>
<feature type="region of interest" description="Disordered" evidence="1">
    <location>
        <begin position="391"/>
        <end position="425"/>
    </location>
</feature>
<sequence>MKLLGRAIKVPARAELGEDWVVLVRLACRLLRMLLGGLGVEHGQSALRVVLLDQGVEIVGAKPELIQVLLLGDVQRVLAVAELENRPVHVAHGVVVMHGDPLEVLDQAALQIAGAGRLHGRVDQTLAARHAVKVILLGADPGQEAACYIPAGARARLERGKRRKRLPADHRRHAPALEFLLAQHAGDLRHVHSRAFGARDGHHLHVVGGEFFEKSVRQALVDHSRSQPVHLGLHRGIHAGHLLVRPKNLLQAPLELRVRHGIVVCVGQPHVLQGRRATVVFAGVKQVVPPLVTVRRQPQVVHAAREANHLYILGKQSSENAEQLPRGGGSVELVAGVDETVSFRPKLALVQHSRKEFAVLEDDRRLLHTLLAPVLARDLCFRDQVELRPTEGEVPEQGRDNLFARPQLSRLEDRGRQRHHSPSTRAVLVRAQRTIQDLV</sequence>
<dbReference type="AlphaFoldDB" id="A0A8H8DK29"/>
<proteinExistence type="predicted"/>
<evidence type="ECO:0000256" key="1">
    <source>
        <dbReference type="SAM" id="MobiDB-lite"/>
    </source>
</evidence>
<gene>
    <name evidence="2" type="ORF">BJ554DRAFT_6630</name>
</gene>
<comment type="caution">
    <text evidence="2">The sequence shown here is derived from an EMBL/GenBank/DDBJ whole genome shotgun (WGS) entry which is preliminary data.</text>
</comment>
<reference evidence="2 3" key="1">
    <citation type="journal article" name="Sci. Rep.">
        <title>Genome-scale phylogenetic analyses confirm Olpidium as the closest living zoosporic fungus to the non-flagellated, terrestrial fungi.</title>
        <authorList>
            <person name="Chang Y."/>
            <person name="Rochon D."/>
            <person name="Sekimoto S."/>
            <person name="Wang Y."/>
            <person name="Chovatia M."/>
            <person name="Sandor L."/>
            <person name="Salamov A."/>
            <person name="Grigoriev I.V."/>
            <person name="Stajich J.E."/>
            <person name="Spatafora J.W."/>
        </authorList>
    </citation>
    <scope>NUCLEOTIDE SEQUENCE [LARGE SCALE GENOMIC DNA]</scope>
    <source>
        <strain evidence="2">S191</strain>
    </source>
</reference>